<evidence type="ECO:0008006" key="3">
    <source>
        <dbReference type="Google" id="ProtNLM"/>
    </source>
</evidence>
<sequence length="202" mass="22627">MHIPKTGGTAFTLAYEAKARADDLLFGDTPKAKRRQAKFNRTAPRRLRKHAALSDAQAALPTLAWSEFTVATIVRNPWDRLVSLYAWSRAQTFDHPMIAAARTQDFAAYLADPRVEAPLRHNTPETYLAGAAHRHILRYETLADDVATLARTLDIRLPPLERVNASDRPADYRAAYDTATIARVADLCSYEVAVLGYRFSDE</sequence>
<evidence type="ECO:0000313" key="1">
    <source>
        <dbReference type="EMBL" id="MBB5516518.1"/>
    </source>
</evidence>
<dbReference type="Proteomes" id="UP000553766">
    <property type="component" value="Unassembled WGS sequence"/>
</dbReference>
<name>A0A840WN74_9RHOB</name>
<dbReference type="AlphaFoldDB" id="A0A840WN74"/>
<dbReference type="Gene3D" id="3.40.50.300">
    <property type="entry name" value="P-loop containing nucleotide triphosphate hydrolases"/>
    <property type="match status" value="1"/>
</dbReference>
<accession>A0A840WN74</accession>
<dbReference type="InterPro" id="IPR027417">
    <property type="entry name" value="P-loop_NTPase"/>
</dbReference>
<proteinExistence type="predicted"/>
<gene>
    <name evidence="1" type="ORF">FHS89_002549</name>
</gene>
<reference evidence="1 2" key="1">
    <citation type="submission" date="2020-08" db="EMBL/GenBank/DDBJ databases">
        <title>Genomic Encyclopedia of Type Strains, Phase IV (KMG-IV): sequencing the most valuable type-strain genomes for metagenomic binning, comparative biology and taxonomic classification.</title>
        <authorList>
            <person name="Goeker M."/>
        </authorList>
    </citation>
    <scope>NUCLEOTIDE SEQUENCE [LARGE SCALE GENOMIC DNA]</scope>
    <source>
        <strain evidence="1 2">DSM 103377</strain>
    </source>
</reference>
<comment type="caution">
    <text evidence="1">The sequence shown here is derived from an EMBL/GenBank/DDBJ whole genome shotgun (WGS) entry which is preliminary data.</text>
</comment>
<dbReference type="SUPFAM" id="SSF52540">
    <property type="entry name" value="P-loop containing nucleoside triphosphate hydrolases"/>
    <property type="match status" value="1"/>
</dbReference>
<evidence type="ECO:0000313" key="2">
    <source>
        <dbReference type="Proteomes" id="UP000553766"/>
    </source>
</evidence>
<organism evidence="1 2">
    <name type="scientific">Rubricella aquisinus</name>
    <dbReference type="NCBI Taxonomy" id="2028108"/>
    <lineage>
        <taxon>Bacteria</taxon>
        <taxon>Pseudomonadati</taxon>
        <taxon>Pseudomonadota</taxon>
        <taxon>Alphaproteobacteria</taxon>
        <taxon>Rhodobacterales</taxon>
        <taxon>Paracoccaceae</taxon>
        <taxon>Rubricella</taxon>
    </lineage>
</organism>
<keyword evidence="2" id="KW-1185">Reference proteome</keyword>
<dbReference type="EMBL" id="JACIJS010000007">
    <property type="protein sequence ID" value="MBB5516518.1"/>
    <property type="molecule type" value="Genomic_DNA"/>
</dbReference>
<protein>
    <recommendedName>
        <fullName evidence="3">Sulfotransferase family protein</fullName>
    </recommendedName>
</protein>